<feature type="region of interest" description="Disordered" evidence="15">
    <location>
        <begin position="184"/>
        <end position="243"/>
    </location>
</feature>
<dbReference type="Pfam" id="PF02994">
    <property type="entry name" value="Transposase_22"/>
    <property type="match status" value="1"/>
</dbReference>
<keyword evidence="5" id="KW-0547">Nucleotide-binding</keyword>
<dbReference type="CDD" id="cd09076">
    <property type="entry name" value="L1-EN"/>
    <property type="match status" value="1"/>
</dbReference>
<dbReference type="InterPro" id="IPR043636">
    <property type="entry name" value="L1_RRM_dom"/>
</dbReference>
<dbReference type="GO" id="GO:0005730">
    <property type="term" value="C:nucleolus"/>
    <property type="evidence" value="ECO:0007669"/>
    <property type="project" value="UniProtKB-SubCell"/>
</dbReference>
<dbReference type="Gene3D" id="3.30.70.1820">
    <property type="entry name" value="L1 transposable element, RRM domain"/>
    <property type="match status" value="1"/>
</dbReference>
<dbReference type="GO" id="GO:0000166">
    <property type="term" value="F:nucleotide binding"/>
    <property type="evidence" value="ECO:0007669"/>
    <property type="project" value="UniProtKB-KW"/>
</dbReference>
<evidence type="ECO:0000256" key="2">
    <source>
        <dbReference type="ARBA" id="ARBA00004604"/>
    </source>
</evidence>
<evidence type="ECO:0000313" key="17">
    <source>
        <dbReference type="EMBL" id="AAS66285.1"/>
    </source>
</evidence>
<evidence type="ECO:0000256" key="11">
    <source>
        <dbReference type="ARBA" id="ARBA00067412"/>
    </source>
</evidence>
<keyword evidence="7 14" id="KW-0175">Coiled coil</keyword>
<evidence type="ECO:0000256" key="13">
    <source>
        <dbReference type="ARBA" id="ARBA00078321"/>
    </source>
</evidence>
<dbReference type="GO" id="GO:0032197">
    <property type="term" value="P:retrotransposition"/>
    <property type="evidence" value="ECO:0007669"/>
    <property type="project" value="UniProtKB-ARBA"/>
</dbReference>
<dbReference type="FunFam" id="3.30.250.20:FF:000004">
    <property type="entry name" value="L1 transposable element"/>
    <property type="match status" value="1"/>
</dbReference>
<evidence type="ECO:0000256" key="6">
    <source>
        <dbReference type="ARBA" id="ARBA00022843"/>
    </source>
</evidence>
<name>Q6QI14_RAT</name>
<dbReference type="Pfam" id="PF00078">
    <property type="entry name" value="RVT_1"/>
    <property type="match status" value="1"/>
</dbReference>
<organism evidence="17">
    <name type="scientific">Rattus norvegicus</name>
    <name type="common">Rat</name>
    <dbReference type="NCBI Taxonomy" id="10116"/>
    <lineage>
        <taxon>Eukaryota</taxon>
        <taxon>Metazoa</taxon>
        <taxon>Chordata</taxon>
        <taxon>Craniata</taxon>
        <taxon>Vertebrata</taxon>
        <taxon>Euteleostomi</taxon>
        <taxon>Mammalia</taxon>
        <taxon>Eutheria</taxon>
        <taxon>Euarchontoglires</taxon>
        <taxon>Glires</taxon>
        <taxon>Rodentia</taxon>
        <taxon>Myomorpha</taxon>
        <taxon>Muroidea</taxon>
        <taxon>Muridae</taxon>
        <taxon>Murinae</taxon>
        <taxon>Rattus</taxon>
    </lineage>
</organism>
<dbReference type="Gene3D" id="3.60.10.10">
    <property type="entry name" value="Endonuclease/exonuclease/phosphatase"/>
    <property type="match status" value="1"/>
</dbReference>
<evidence type="ECO:0000256" key="10">
    <source>
        <dbReference type="ARBA" id="ARBA00061640"/>
    </source>
</evidence>
<dbReference type="PANTHER" id="PTHR19446">
    <property type="entry name" value="REVERSE TRANSCRIPTASES"/>
    <property type="match status" value="1"/>
</dbReference>
<dbReference type="Gene3D" id="1.20.5.390">
    <property type="entry name" value="L1 transposable element, trimerization domain"/>
    <property type="match status" value="1"/>
</dbReference>
<comment type="similarity">
    <text evidence="10">Belongs to the transposase 22 family.</text>
</comment>
<dbReference type="InterPro" id="IPR042566">
    <property type="entry name" value="L1_C"/>
</dbReference>
<feature type="domain" description="Reverse transcriptase" evidence="16">
    <location>
        <begin position="908"/>
        <end position="1183"/>
    </location>
</feature>
<feature type="region of interest" description="Disordered" evidence="15">
    <location>
        <begin position="106"/>
        <end position="135"/>
    </location>
</feature>
<comment type="function">
    <text evidence="9">Nucleic acid-binding protein which is essential for retrotransposition of LINE-1 elements in the genome. Functions as a nucleic acid chaperone binding its own transcript and therefore preferentially mobilizing the transcript from which they are encoded.</text>
</comment>
<feature type="compositionally biased region" description="Polar residues" evidence="15">
    <location>
        <begin position="184"/>
        <end position="203"/>
    </location>
</feature>
<dbReference type="InterPro" id="IPR000477">
    <property type="entry name" value="RT_dom"/>
</dbReference>
<evidence type="ECO:0000256" key="7">
    <source>
        <dbReference type="ARBA" id="ARBA00023054"/>
    </source>
</evidence>
<evidence type="ECO:0000256" key="12">
    <source>
        <dbReference type="ARBA" id="ARBA00076441"/>
    </source>
</evidence>
<dbReference type="SUPFAM" id="SSF56672">
    <property type="entry name" value="DNA/RNA polymerases"/>
    <property type="match status" value="1"/>
</dbReference>
<dbReference type="EMBL" id="AY539945">
    <property type="protein sequence ID" value="AAS66285.1"/>
    <property type="molecule type" value="mRNA"/>
</dbReference>
<evidence type="ECO:0000256" key="14">
    <source>
        <dbReference type="SAM" id="Coils"/>
    </source>
</evidence>
<reference evidence="17" key="1">
    <citation type="submission" date="2004-02" db="EMBL/GenBank/DDBJ databases">
        <title>Liver regeneration after PH.</title>
        <authorList>
            <person name="Xu C.S."/>
            <person name="Zhang L."/>
            <person name="Chang C.F."/>
            <person name="Han H.P."/>
            <person name="Wang G.P."/>
            <person name="Chai L.Q."/>
            <person name="Yuan J.Y."/>
            <person name="Yang K.J."/>
            <person name="Zhao L.F."/>
            <person name="Ma H."/>
            <person name="Wang L."/>
            <person name="Wang S.F."/>
            <person name="Xing X.K."/>
            <person name="Shen G.M."/>
            <person name="Shi J.B."/>
            <person name="Rahman S."/>
            <person name="Wang Q.N."/>
            <person name="Zhang J.B."/>
        </authorList>
    </citation>
    <scope>NUCLEOTIDE SEQUENCE</scope>
</reference>
<dbReference type="GO" id="GO:0010494">
    <property type="term" value="C:cytoplasmic stress granule"/>
    <property type="evidence" value="ECO:0007669"/>
    <property type="project" value="UniProtKB-SubCell"/>
</dbReference>
<accession>Q6QI14</accession>
<evidence type="ECO:0000256" key="3">
    <source>
        <dbReference type="ARBA" id="ARBA00012493"/>
    </source>
</evidence>
<evidence type="ECO:0000256" key="5">
    <source>
        <dbReference type="ARBA" id="ARBA00022741"/>
    </source>
</evidence>
<dbReference type="Gene3D" id="3.30.250.20">
    <property type="entry name" value="L1 transposable element, C-terminal domain"/>
    <property type="match status" value="1"/>
</dbReference>
<feature type="coiled-coil region" evidence="14">
    <location>
        <begin position="260"/>
        <end position="359"/>
    </location>
</feature>
<sequence>MSLVIKLGPQITELNDKAFGKRQTVVTVITVSLDCGLYPRSEPLRRQLYQAPVSMHFLASAILSGFGLYVYGLDPQRKLYKASGLPWGRAQERQDPCQRHHRTLKETDRINSSLHPNPVGGRAKPSERQTSLGNQKRLISVHTSRTPEENTKGHLEPWCTEAPGRGGTGIPGCCRHREPVGSTPRANLSLGTTEIAEQSNTRDNLMARGKRRNPSNRNQDYMPSSEPNSPTKTNMEYPNTPEKQDLVSKSYLIMMLEDFKKDVKNSLRETQENINKQVEAYREESQKSLKEFQENTIKQLKELKMEIEAIKKEHMETTLDIENQKKRQGAVDTSFTNRIQEMEERISGAEDSIEIIDSTVKNNVKRKKLLVQNIQEIQDSMRRSNLRIIGIEESEDSQLKGPVNIFKKIIEENFPNLKKEIPIGIQEAYRTPNRLDQKRNTSRHIIVKTPNAQNKERILKAAREKGQVTYKGRPIRITPDFSPETMKARRSWTDVIQTLREHKCQPRLLYPAKLSINIDGETKIFHDKTKFTQYLSTNLALQRIINGKAQHKEASYNLEEETHLRDKDRHYLRVKGWKTIFQANGQKKQAGVAILISNKINFQLKVIKKDKEGHFIFIKGKIHQDELSILNIYAPNTRAPTYVKETLLKLKTHIAPHTIIVGDFNTPLSSMDRSWKQKLNRDVDRLREVMSQMDLTDIYRTFYPKAKGYTFFSAPHGTFSKIDHIIGQKTGLNRYRKIEIIPCVLSDHHGLKLVFNNNQGRMPTYTWKLNNALLNDNLVKEEIKKEIKNFLEFNENEGITYPNLWDTMKAVLRGKLIALSACRKKQERAYVSSLTAHLKALEQKEAHTPRRSRRQEIIKLRAEINQEIEAVIKGLPTKKSPGPDGFSAEFYQTFIEDLIPILSKLFHKIETDGSLPNTFYEATITLIPKPHKDTTKKKNFRPISLMNIDAKILNKILANRIQEHIKTIIHHDQVGFIPGMQGWFNIRKTINVIHYINKLKEQNHMIISLDAEKAFDKIQHPFMIKVLERIGIQGPYLNIVKAIYSKPVANIKLNGEKLEAIPLKSGTRQGCPLSPYLFNIVLEVLARAIRQQKEVKGIQIGKEEVKISLSADDMIVYLSDPKSSTRELLKLINNFSKVAGYKINSNKSVAFLYTKEKQAEKEIRETTPFIIDPNNIKYLGVTLTKQVKDLYNKNYKTLKKEIEEDLRRWKDLPCSWIGRINIVKMAILPKAIYRFNAIPIKIPIQFFKELDRTICKFIWNNKKPRIAKAILNNKRTSGGITIPELKQYYRAIVIKTAWYWYRDRQIDQWNRIEDPEMNPHTYGHLIFDKGAKTIQWKKDSIFSKWCWFNWRSTCRRMQIDPCLSPCTKLKSKWIKDLHIKPDTLKLIEEKLGKHLEHMGTGKNFLNKTPMAYALRSRIDKWDLIKLQSFCKAKDTVVRTKRQPTDWEKIFTNPTTDRGLISKIYKELKKLDRRETNNPIKKWGSELNKEFTAEECRMAEKHLKKCSTSLVIREMQIKTTLRFHLTPVRMAKIKNSGDNRCWRGCGGRGTLLHCWWDCKLVQPFWKSVWRFLRKLDIELPEDPAIPLLGIYPKDAPTYKKDTCSTMFIAALFIIARSWKEPRCPSTEEWIQKMWYSYTMEYYSAIKNNDFMKFVGKWLELENIILSELTQSQKDIHEWLYQFAIPPTMEECSSSSTGEGDVCPDTGKGNNT</sequence>
<dbReference type="Pfam" id="PF17490">
    <property type="entry name" value="Tnp_22_dsRBD"/>
    <property type="match status" value="1"/>
</dbReference>
<evidence type="ECO:0000256" key="4">
    <source>
        <dbReference type="ARBA" id="ARBA00022490"/>
    </source>
</evidence>
<evidence type="ECO:0000256" key="15">
    <source>
        <dbReference type="SAM" id="MobiDB-lite"/>
    </source>
</evidence>
<dbReference type="EC" id="2.7.7.49" evidence="3"/>
<feature type="compositionally biased region" description="Polar residues" evidence="15">
    <location>
        <begin position="215"/>
        <end position="237"/>
    </location>
</feature>
<keyword evidence="8" id="KW-0539">Nucleus</keyword>
<dbReference type="CDD" id="cd01650">
    <property type="entry name" value="RT_nLTR_like"/>
    <property type="match status" value="1"/>
</dbReference>
<keyword evidence="4" id="KW-0963">Cytoplasm</keyword>
<dbReference type="FunFam" id="1.20.5.390:FF:000005">
    <property type="entry name" value="LINE-1 retrotransposable element ORF1 protein"/>
    <property type="match status" value="1"/>
</dbReference>
<evidence type="ECO:0000256" key="8">
    <source>
        <dbReference type="ARBA" id="ARBA00023242"/>
    </source>
</evidence>
<dbReference type="InterPro" id="IPR043502">
    <property type="entry name" value="DNA/RNA_pol_sf"/>
</dbReference>
<dbReference type="InterPro" id="IPR035300">
    <property type="entry name" value="L1_dsRBD"/>
</dbReference>
<dbReference type="PROSITE" id="PS50878">
    <property type="entry name" value="RT_POL"/>
    <property type="match status" value="1"/>
</dbReference>
<feature type="region of interest" description="Disordered" evidence="15">
    <location>
        <begin position="1690"/>
        <end position="1710"/>
    </location>
</feature>
<keyword evidence="6" id="KW-0832">Ubl conjugation</keyword>
<dbReference type="InterPro" id="IPR036691">
    <property type="entry name" value="Endo/exonu/phosph_ase_sf"/>
</dbReference>
<proteinExistence type="evidence at transcript level"/>
<comment type="subcellular location">
    <subcellularLocation>
        <location evidence="1">Cytoplasm</location>
        <location evidence="1">Stress granule</location>
    </subcellularLocation>
    <subcellularLocation>
        <location evidence="2">Nucleus</location>
        <location evidence="2">Nucleolus</location>
    </subcellularLocation>
</comment>
<dbReference type="SUPFAM" id="SSF56219">
    <property type="entry name" value="DNase I-like"/>
    <property type="match status" value="1"/>
</dbReference>
<dbReference type="InterPro" id="IPR005135">
    <property type="entry name" value="Endo/exonuclease/phosphatase"/>
</dbReference>
<protein>
    <recommendedName>
        <fullName evidence="11">LINE-1 retrotransposable element ORF1 protein</fullName>
        <ecNumber evidence="3">2.7.7.49</ecNumber>
    </recommendedName>
    <alternativeName>
        <fullName evidence="12">LINE retrotransposable element 1</fullName>
    </alternativeName>
    <alternativeName>
        <fullName evidence="13">LINE1 retrotransposable element 1</fullName>
    </alternativeName>
</protein>
<evidence type="ECO:0000256" key="9">
    <source>
        <dbReference type="ARBA" id="ARBA00060281"/>
    </source>
</evidence>
<dbReference type="GO" id="GO:0003964">
    <property type="term" value="F:RNA-directed DNA polymerase activity"/>
    <property type="evidence" value="ECO:0007669"/>
    <property type="project" value="UniProtKB-EC"/>
</dbReference>
<evidence type="ECO:0000259" key="16">
    <source>
        <dbReference type="PROSITE" id="PS50878"/>
    </source>
</evidence>
<dbReference type="Pfam" id="PF03372">
    <property type="entry name" value="Exo_endo_phos"/>
    <property type="match status" value="1"/>
</dbReference>
<dbReference type="FunFam" id="3.30.70.1820:FF:000002">
    <property type="entry name" value="LINE-1 retrotransposable element ORF1 protein"/>
    <property type="match status" value="1"/>
</dbReference>
<evidence type="ECO:0000256" key="1">
    <source>
        <dbReference type="ARBA" id="ARBA00004210"/>
    </source>
</evidence>